<comment type="caution">
    <text evidence="6">The sequence shown here is derived from an EMBL/GenBank/DDBJ whole genome shotgun (WGS) entry which is preliminary data.</text>
</comment>
<dbReference type="EMBL" id="JADGJH010000266">
    <property type="protein sequence ID" value="KAJ3132070.1"/>
    <property type="molecule type" value="Genomic_DNA"/>
</dbReference>
<gene>
    <name evidence="6" type="ORF">HK100_005719</name>
</gene>
<evidence type="ECO:0000256" key="2">
    <source>
        <dbReference type="ARBA" id="ARBA00012483"/>
    </source>
</evidence>
<dbReference type="GO" id="GO:0000209">
    <property type="term" value="P:protein polyubiquitination"/>
    <property type="evidence" value="ECO:0007669"/>
    <property type="project" value="TreeGrafter"/>
</dbReference>
<evidence type="ECO:0000313" key="7">
    <source>
        <dbReference type="Proteomes" id="UP001211907"/>
    </source>
</evidence>
<evidence type="ECO:0000256" key="5">
    <source>
        <dbReference type="ARBA" id="ARBA00023163"/>
    </source>
</evidence>
<dbReference type="PANTHER" id="PTHR46077:SF1">
    <property type="entry name" value="TOP1 BINDING ARGININE_SERINE RICH PROTEIN, E3 UBIQUITIN LIGASE"/>
    <property type="match status" value="1"/>
</dbReference>
<dbReference type="EC" id="2.3.2.27" evidence="2"/>
<accession>A0AAD5TBJ6</accession>
<name>A0AAD5TBJ6_9FUNG</name>
<evidence type="ECO:0000256" key="3">
    <source>
        <dbReference type="ARBA" id="ARBA00022679"/>
    </source>
</evidence>
<dbReference type="GO" id="GO:0006513">
    <property type="term" value="P:protein monoubiquitination"/>
    <property type="evidence" value="ECO:0007669"/>
    <property type="project" value="TreeGrafter"/>
</dbReference>
<proteinExistence type="predicted"/>
<evidence type="ECO:0000313" key="6">
    <source>
        <dbReference type="EMBL" id="KAJ3132070.1"/>
    </source>
</evidence>
<dbReference type="Proteomes" id="UP001211907">
    <property type="component" value="Unassembled WGS sequence"/>
</dbReference>
<dbReference type="GO" id="GO:0061630">
    <property type="term" value="F:ubiquitin protein ligase activity"/>
    <property type="evidence" value="ECO:0007669"/>
    <property type="project" value="UniProtKB-EC"/>
</dbReference>
<reference evidence="6" key="1">
    <citation type="submission" date="2020-05" db="EMBL/GenBank/DDBJ databases">
        <title>Phylogenomic resolution of chytrid fungi.</title>
        <authorList>
            <person name="Stajich J.E."/>
            <person name="Amses K."/>
            <person name="Simmons R."/>
            <person name="Seto K."/>
            <person name="Myers J."/>
            <person name="Bonds A."/>
            <person name="Quandt C.A."/>
            <person name="Barry K."/>
            <person name="Liu P."/>
            <person name="Grigoriev I."/>
            <person name="Longcore J.E."/>
            <person name="James T.Y."/>
        </authorList>
    </citation>
    <scope>NUCLEOTIDE SEQUENCE</scope>
    <source>
        <strain evidence="6">JEL0513</strain>
    </source>
</reference>
<keyword evidence="3" id="KW-0808">Transferase</keyword>
<keyword evidence="7" id="KW-1185">Reference proteome</keyword>
<sequence>MLTRSIPKITLWIRRDLRAILSIDDVEIILEYSLAVFKDHDIRSDEATSLLRPYLSNKTAHFIHELAAFIFSGLTTDAYDAIVQYPVADQNDRDIDLFEEWNALSDNNVLLESKVDSLPPNRKRKMSENCERKEFLVDELLYS</sequence>
<keyword evidence="5" id="KW-0804">Transcription</keyword>
<organism evidence="6 7">
    <name type="scientific">Physocladia obscura</name>
    <dbReference type="NCBI Taxonomy" id="109957"/>
    <lineage>
        <taxon>Eukaryota</taxon>
        <taxon>Fungi</taxon>
        <taxon>Fungi incertae sedis</taxon>
        <taxon>Chytridiomycota</taxon>
        <taxon>Chytridiomycota incertae sedis</taxon>
        <taxon>Chytridiomycetes</taxon>
        <taxon>Chytridiales</taxon>
        <taxon>Chytriomycetaceae</taxon>
        <taxon>Physocladia</taxon>
    </lineage>
</organism>
<evidence type="ECO:0000256" key="1">
    <source>
        <dbReference type="ARBA" id="ARBA00000900"/>
    </source>
</evidence>
<protein>
    <recommendedName>
        <fullName evidence="2">RING-type E3 ubiquitin transferase</fullName>
        <ecNumber evidence="2">2.3.2.27</ecNumber>
    </recommendedName>
</protein>
<dbReference type="AlphaFoldDB" id="A0AAD5TBJ6"/>
<comment type="catalytic activity">
    <reaction evidence="1">
        <text>S-ubiquitinyl-[E2 ubiquitin-conjugating enzyme]-L-cysteine + [acceptor protein]-L-lysine = [E2 ubiquitin-conjugating enzyme]-L-cysteine + N(6)-ubiquitinyl-[acceptor protein]-L-lysine.</text>
        <dbReference type="EC" id="2.3.2.27"/>
    </reaction>
</comment>
<evidence type="ECO:0000256" key="4">
    <source>
        <dbReference type="ARBA" id="ARBA00023015"/>
    </source>
</evidence>
<dbReference type="PANTHER" id="PTHR46077">
    <property type="entry name" value="E3 UBIQUITIN-PROTEIN LIGASE TOPORS"/>
    <property type="match status" value="1"/>
</dbReference>
<keyword evidence="4" id="KW-0805">Transcription regulation</keyword>